<accession>A0AC60NZE4</accession>
<name>A0AC60NZE4_IXOPE</name>
<keyword evidence="2" id="KW-1185">Reference proteome</keyword>
<proteinExistence type="predicted"/>
<gene>
    <name evidence="1" type="ORF">HPB47_010412</name>
</gene>
<evidence type="ECO:0000313" key="1">
    <source>
        <dbReference type="EMBL" id="KAG0412457.1"/>
    </source>
</evidence>
<organism evidence="1 2">
    <name type="scientific">Ixodes persulcatus</name>
    <name type="common">Taiga tick</name>
    <dbReference type="NCBI Taxonomy" id="34615"/>
    <lineage>
        <taxon>Eukaryota</taxon>
        <taxon>Metazoa</taxon>
        <taxon>Ecdysozoa</taxon>
        <taxon>Arthropoda</taxon>
        <taxon>Chelicerata</taxon>
        <taxon>Arachnida</taxon>
        <taxon>Acari</taxon>
        <taxon>Parasitiformes</taxon>
        <taxon>Ixodida</taxon>
        <taxon>Ixodoidea</taxon>
        <taxon>Ixodidae</taxon>
        <taxon>Ixodinae</taxon>
        <taxon>Ixodes</taxon>
    </lineage>
</organism>
<dbReference type="EMBL" id="JABSTQ010011346">
    <property type="protein sequence ID" value="KAG0412457.1"/>
    <property type="molecule type" value="Genomic_DNA"/>
</dbReference>
<reference evidence="1 2" key="1">
    <citation type="journal article" date="2020" name="Cell">
        <title>Large-Scale Comparative Analyses of Tick Genomes Elucidate Their Genetic Diversity and Vector Capacities.</title>
        <authorList>
            <consortium name="Tick Genome and Microbiome Consortium (TIGMIC)"/>
            <person name="Jia N."/>
            <person name="Wang J."/>
            <person name="Shi W."/>
            <person name="Du L."/>
            <person name="Sun Y."/>
            <person name="Zhan W."/>
            <person name="Jiang J.F."/>
            <person name="Wang Q."/>
            <person name="Zhang B."/>
            <person name="Ji P."/>
            <person name="Bell-Sakyi L."/>
            <person name="Cui X.M."/>
            <person name="Yuan T.T."/>
            <person name="Jiang B.G."/>
            <person name="Yang W.F."/>
            <person name="Lam T.T."/>
            <person name="Chang Q.C."/>
            <person name="Ding S.J."/>
            <person name="Wang X.J."/>
            <person name="Zhu J.G."/>
            <person name="Ruan X.D."/>
            <person name="Zhao L."/>
            <person name="Wei J.T."/>
            <person name="Ye R.Z."/>
            <person name="Que T.C."/>
            <person name="Du C.H."/>
            <person name="Zhou Y.H."/>
            <person name="Cheng J.X."/>
            <person name="Dai P.F."/>
            <person name="Guo W.B."/>
            <person name="Han X.H."/>
            <person name="Huang E.J."/>
            <person name="Li L.F."/>
            <person name="Wei W."/>
            <person name="Gao Y.C."/>
            <person name="Liu J.Z."/>
            <person name="Shao H.Z."/>
            <person name="Wang X."/>
            <person name="Wang C.C."/>
            <person name="Yang T.C."/>
            <person name="Huo Q.B."/>
            <person name="Li W."/>
            <person name="Chen H.Y."/>
            <person name="Chen S.E."/>
            <person name="Zhou L.G."/>
            <person name="Ni X.B."/>
            <person name="Tian J.H."/>
            <person name="Sheng Y."/>
            <person name="Liu T."/>
            <person name="Pan Y.S."/>
            <person name="Xia L.Y."/>
            <person name="Li J."/>
            <person name="Zhao F."/>
            <person name="Cao W.C."/>
        </authorList>
    </citation>
    <scope>NUCLEOTIDE SEQUENCE [LARGE SCALE GENOMIC DNA]</scope>
    <source>
        <strain evidence="1">Iper-2018</strain>
    </source>
</reference>
<evidence type="ECO:0000313" key="2">
    <source>
        <dbReference type="Proteomes" id="UP000805193"/>
    </source>
</evidence>
<sequence length="665" mass="75560">MKLERRGRKQRRNSGDMSSSEVHRTSVIIIGGGLSGLSAAKLLTEQGVDVIVLEARERVGGRTHTVKNDVVEWVDLGGSYVGPTQNHILRLSHELGVDTYKIFADLKSIHYSGGRAYVFDTTWAEFGFWSPLAWFDINYVMHKMDKMMEEIPANQPWNCPYAQEWDAMTLQSFYEKETWTKHALCYLTSLSKVNLATEPGQISLLWALWYIKCCGGNRRINNTVNGAQERKFKGGSMAISEKLHKLLGDRVHLDAQVCDLVQDERGVIVRVIDGVEYQADHAIMAIPLPMQLKIHYEPPLPPLRNQLIQRSPVGSAIKINIYYKTPFWRQKGYNGSVSCSQQELSFGFVTDDCRPGFSLAALTVFVIGNNALTLQEMSREERREIVAADLAKVYGCDEAYNPVHYEEKNWLQEQYSGGCYVSTFPTGVISRFGKTIREPFHKVYFAGTETATTWPGYMSGAVQAGERAAREVLHAKGIIGEDEIWTKEPEFKDVPARPFDKSFLERHPPSVGWIITASAFASLGLLGGAAYVSLKFSKPRFCAFKDSRFSPITRDEFNKLHVSVSILRHFEDGNDYMDWEIGIHGIRIEFMTEKGSKRTATYLPEVAPEQGWDHVQTIDSLLRKGGYKGSISNEMRKSIHLTRYQSEKVTISYQEYRDFWRNRQC</sequence>
<protein>
    <submittedName>
        <fullName evidence="1">Uncharacterized protein</fullName>
    </submittedName>
</protein>
<dbReference type="Proteomes" id="UP000805193">
    <property type="component" value="Unassembled WGS sequence"/>
</dbReference>
<comment type="caution">
    <text evidence="1">The sequence shown here is derived from an EMBL/GenBank/DDBJ whole genome shotgun (WGS) entry which is preliminary data.</text>
</comment>